<reference evidence="1" key="1">
    <citation type="submission" date="2022-09" db="EMBL/GenBank/DDBJ databases">
        <title>A Global Phylogenomic Analysis of the Shiitake Genus Lentinula.</title>
        <authorList>
            <consortium name="DOE Joint Genome Institute"/>
            <person name="Sierra-Patev S."/>
            <person name="Min B."/>
            <person name="Naranjo-Ortiz M."/>
            <person name="Looney B."/>
            <person name="Konkel Z."/>
            <person name="Slot J.C."/>
            <person name="Sakamoto Y."/>
            <person name="Steenwyk J.L."/>
            <person name="Rokas A."/>
            <person name="Carro J."/>
            <person name="Camarero S."/>
            <person name="Ferreira P."/>
            <person name="Molpeceres G."/>
            <person name="Ruiz-Duenas F.J."/>
            <person name="Serrano A."/>
            <person name="Henrissat B."/>
            <person name="Drula E."/>
            <person name="Hughes K.W."/>
            <person name="Mata J.L."/>
            <person name="Ishikawa N.K."/>
            <person name="Vargas-Isla R."/>
            <person name="Ushijima S."/>
            <person name="Smith C.A."/>
            <person name="Ahrendt S."/>
            <person name="Andreopoulos W."/>
            <person name="He G."/>
            <person name="Labutti K."/>
            <person name="Lipzen A."/>
            <person name="Ng V."/>
            <person name="Riley R."/>
            <person name="Sandor L."/>
            <person name="Barry K."/>
            <person name="Martinez A.T."/>
            <person name="Xiao Y."/>
            <person name="Gibbons J.G."/>
            <person name="Terashima K."/>
            <person name="Grigoriev I.V."/>
            <person name="Hibbett D.S."/>
        </authorList>
    </citation>
    <scope>NUCLEOTIDE SEQUENCE</scope>
    <source>
        <strain evidence="1">TMI1499</strain>
    </source>
</reference>
<name>A0ACC1THV1_9AGAR</name>
<keyword evidence="2" id="KW-1185">Reference proteome</keyword>
<accession>A0ACC1THV1</accession>
<dbReference type="EMBL" id="MU796218">
    <property type="protein sequence ID" value="KAJ3804181.1"/>
    <property type="molecule type" value="Genomic_DNA"/>
</dbReference>
<protein>
    <submittedName>
        <fullName evidence="1">Uncharacterized protein</fullName>
    </submittedName>
</protein>
<feature type="non-terminal residue" evidence="1">
    <location>
        <position position="576"/>
    </location>
</feature>
<evidence type="ECO:0000313" key="1">
    <source>
        <dbReference type="EMBL" id="KAJ3804181.1"/>
    </source>
</evidence>
<proteinExistence type="predicted"/>
<dbReference type="Proteomes" id="UP001163835">
    <property type="component" value="Unassembled WGS sequence"/>
</dbReference>
<comment type="caution">
    <text evidence="1">The sequence shown here is derived from an EMBL/GenBank/DDBJ whole genome shotgun (WGS) entry which is preliminary data.</text>
</comment>
<organism evidence="1 2">
    <name type="scientific">Lentinula aff. lateritia</name>
    <dbReference type="NCBI Taxonomy" id="2804960"/>
    <lineage>
        <taxon>Eukaryota</taxon>
        <taxon>Fungi</taxon>
        <taxon>Dikarya</taxon>
        <taxon>Basidiomycota</taxon>
        <taxon>Agaricomycotina</taxon>
        <taxon>Agaricomycetes</taxon>
        <taxon>Agaricomycetidae</taxon>
        <taxon>Agaricales</taxon>
        <taxon>Marasmiineae</taxon>
        <taxon>Omphalotaceae</taxon>
        <taxon>Lentinula</taxon>
    </lineage>
</organism>
<evidence type="ECO:0000313" key="2">
    <source>
        <dbReference type="Proteomes" id="UP001163835"/>
    </source>
</evidence>
<sequence length="576" mass="64691">MALVTVFNGDPNVNDINHILDWIVDLLLPFWDGIYFTQTCSHPLGRVVRGILIPIVCDVVGAHHVSGFGSHSHKLFCTQCLLLKSDINNIDMATWPKRNLQEHRLRAQEYHKATSDEERDHIVNTYGVRSTALLRLPYWNPIAHTVIDGMHLCKGLAETHVRGVLGIEGDAKPKATLKSKFKPPAALLRSLWDGIRKAPENLSQWLDSKVNKNTTVFLCSCLPDVRTNGNKKELIEALVTWVRYSILDPEPAHSVPMADRDHVDEKKFSNLKAKLLDHNNQQQTEKLLPQTVTKAYLHALCDDLRIPYRNSSVNLAIGSFALSPSSIPSPIPSPAPGLSSAVSPALDSSTSKPLPEMVPQSSFDSAGYQALKRKIDIQRSILPTWIQPAPLAWGTPSGGKLSADHWKVICTIHLVVTLIRVWAYGNDGTKLPLLQNFLHLVRALQILNLRSTSKQLSEAYTSEMLQYLATLQELFPNWEFVPNQHYSLHMGEFLQTMGPLHARDTSAFERVNHELQDTTTNRRIGQAENTMLTSYCRLGNLRLLIDNRQELHDRIGETLNVLDDIACEDHRGMFAD</sequence>
<gene>
    <name evidence="1" type="ORF">F5876DRAFT_53688</name>
</gene>